<keyword evidence="3 9" id="KW-0028">Amino-acid biosynthesis</keyword>
<evidence type="ECO:0000256" key="1">
    <source>
        <dbReference type="ARBA" id="ARBA00000428"/>
    </source>
</evidence>
<evidence type="ECO:0000256" key="5">
    <source>
        <dbReference type="ARBA" id="ARBA00022964"/>
    </source>
</evidence>
<dbReference type="AlphaFoldDB" id="A0A0Q9YP13"/>
<dbReference type="InterPro" id="IPR004313">
    <property type="entry name" value="ARD"/>
</dbReference>
<dbReference type="HAMAP" id="MF_01682">
    <property type="entry name" value="Salvage_MtnD"/>
    <property type="match status" value="1"/>
</dbReference>
<proteinExistence type="inferred from homology"/>
<comment type="catalytic activity">
    <reaction evidence="1 9">
        <text>1,2-dihydroxy-5-(methylsulfanyl)pent-1-en-3-one + O2 = 4-methylsulfanyl-2-oxobutanoate + formate + 2 H(+)</text>
        <dbReference type="Rhea" id="RHEA:24504"/>
        <dbReference type="ChEBI" id="CHEBI:15378"/>
        <dbReference type="ChEBI" id="CHEBI:15379"/>
        <dbReference type="ChEBI" id="CHEBI:15740"/>
        <dbReference type="ChEBI" id="CHEBI:16723"/>
        <dbReference type="ChEBI" id="CHEBI:49252"/>
        <dbReference type="EC" id="1.13.11.54"/>
    </reaction>
</comment>
<dbReference type="InterPro" id="IPR023956">
    <property type="entry name" value="ARD_bac"/>
</dbReference>
<dbReference type="CDD" id="cd02232">
    <property type="entry name" value="cupin_ARD"/>
    <property type="match status" value="1"/>
</dbReference>
<dbReference type="Pfam" id="PF03079">
    <property type="entry name" value="ARD"/>
    <property type="match status" value="1"/>
</dbReference>
<evidence type="ECO:0000256" key="3">
    <source>
        <dbReference type="ARBA" id="ARBA00022605"/>
    </source>
</evidence>
<evidence type="ECO:0000256" key="9">
    <source>
        <dbReference type="HAMAP-Rule" id="MF_01682"/>
    </source>
</evidence>
<reference evidence="11" key="3">
    <citation type="submission" date="2021-06" db="EMBL/GenBank/DDBJ databases">
        <title>Genomic Description and Analysis of Intracellular Bacteria, Candidatus Berkiella cookevillensis and Candidatus Berkiella aquae.</title>
        <authorList>
            <person name="Kidane D.T."/>
            <person name="Mehari Y.T."/>
            <person name="Rice F.C."/>
            <person name="Arivett B.A."/>
            <person name="Farone A.L."/>
            <person name="Berk S.G."/>
            <person name="Farone M.B."/>
        </authorList>
    </citation>
    <scope>NUCLEOTIDE SEQUENCE</scope>
    <source>
        <strain evidence="11">HT99</strain>
    </source>
</reference>
<keyword evidence="2 9" id="KW-0533">Nickel</keyword>
<dbReference type="GO" id="GO:0019509">
    <property type="term" value="P:L-methionine salvage from methylthioadenosine"/>
    <property type="evidence" value="ECO:0007669"/>
    <property type="project" value="UniProtKB-UniRule"/>
</dbReference>
<keyword evidence="4 9" id="KW-0479">Metal-binding</keyword>
<accession>A0A0Q9YP13</accession>
<evidence type="ECO:0000313" key="10">
    <source>
        <dbReference type="EMBL" id="KRG21657.1"/>
    </source>
</evidence>
<name>A0A0Q9YP13_9GAMM</name>
<evidence type="ECO:0000256" key="7">
    <source>
        <dbReference type="ARBA" id="ARBA00023004"/>
    </source>
</evidence>
<dbReference type="GO" id="GO:0019284">
    <property type="term" value="P:L-methionine salvage from S-adenosylmethionine"/>
    <property type="evidence" value="ECO:0007669"/>
    <property type="project" value="InterPro"/>
</dbReference>
<keyword evidence="5 9" id="KW-0223">Dioxygenase</keyword>
<protein>
    <recommendedName>
        <fullName evidence="9">Acireductone dioxygenase</fullName>
    </recommendedName>
    <alternativeName>
        <fullName evidence="9">1,2-dihydroxy-3-keto-5-methylthiopentene dioxygenase</fullName>
        <shortName evidence="9">DHK-MTPene dioxygenase</shortName>
    </alternativeName>
    <alternativeName>
        <fullName evidence="9">Acireductone dioxygenase (Fe(2+)-requiring)</fullName>
        <shortName evidence="9">ARD'</shortName>
        <shortName evidence="9">Fe-ARD</shortName>
        <ecNumber evidence="9">1.13.11.54</ecNumber>
    </alternativeName>
    <alternativeName>
        <fullName evidence="9">Acireductone dioxygenase (Ni(2+)-requiring)</fullName>
        <shortName evidence="9">ARD</shortName>
        <shortName evidence="9">Ni-ARD</shortName>
        <ecNumber evidence="9">1.13.11.53</ecNumber>
    </alternativeName>
</protein>
<dbReference type="PATRIC" id="fig|1590043.3.peg.1437"/>
<sequence length="180" mass="20754">MSKITIFSNTSPEAPLFTSENQSEIREQLHRVGIRFEQWSTHPEIGPHSSHEAILEAYDEPIQRLVREVGYQSWDVVALYSDHPDKTVLRQKFLKEHTHKEDEVRFFVAGSGLFTLHIDGKVYSVLCERGDFISVPAKMYHWFDMGPSPHFIAIRLFNNPDGWIAEYSGSEIAESFPKMS</sequence>
<gene>
    <name evidence="9 10" type="primary">mtnD</name>
    <name evidence="11" type="ORF">HT99x_009060</name>
    <name evidence="10" type="ORF">HT99x_01410</name>
</gene>
<dbReference type="Proteomes" id="UP000051497">
    <property type="component" value="Unassembled WGS sequence"/>
</dbReference>
<comment type="catalytic activity">
    <reaction evidence="9">
        <text>1,2-dihydroxy-5-(methylsulfanyl)pent-1-en-3-one + O2 = 3-(methylsulfanyl)propanoate + CO + formate + 2 H(+)</text>
        <dbReference type="Rhea" id="RHEA:14161"/>
        <dbReference type="ChEBI" id="CHEBI:15378"/>
        <dbReference type="ChEBI" id="CHEBI:15379"/>
        <dbReference type="ChEBI" id="CHEBI:15740"/>
        <dbReference type="ChEBI" id="CHEBI:17245"/>
        <dbReference type="ChEBI" id="CHEBI:49016"/>
        <dbReference type="ChEBI" id="CHEBI:49252"/>
        <dbReference type="EC" id="1.13.11.53"/>
    </reaction>
</comment>
<evidence type="ECO:0000313" key="12">
    <source>
        <dbReference type="Proteomes" id="UP000051497"/>
    </source>
</evidence>
<feature type="binding site" evidence="9">
    <location>
        <position position="97"/>
    </location>
    <ligand>
        <name>Ni(2+)</name>
        <dbReference type="ChEBI" id="CHEBI:49786"/>
    </ligand>
</feature>
<evidence type="ECO:0000256" key="6">
    <source>
        <dbReference type="ARBA" id="ARBA00023002"/>
    </source>
</evidence>
<dbReference type="PANTHER" id="PTHR23418">
    <property type="entry name" value="ACIREDUCTONE DIOXYGENASE"/>
    <property type="match status" value="1"/>
</dbReference>
<dbReference type="GO" id="GO:0010309">
    <property type="term" value="F:acireductone dioxygenase [iron(II)-requiring] activity"/>
    <property type="evidence" value="ECO:0007669"/>
    <property type="project" value="UniProtKB-UniRule"/>
</dbReference>
<keyword evidence="8 9" id="KW-0486">Methionine biosynthesis</keyword>
<feature type="site" description="Important to generate the dianion" evidence="9">
    <location>
        <position position="105"/>
    </location>
</feature>
<reference evidence="11" key="2">
    <citation type="journal article" date="2016" name="Genome Announc.">
        <title>Draft Genome Sequences of Two Novel Amoeba-Resistant Intranuclear Bacteria, 'Candidatus Berkiella cookevillensis' and 'Candidatus Berkiella aquae'.</title>
        <authorList>
            <person name="Mehari Y.T."/>
            <person name="Arivett B.A."/>
            <person name="Farone A.L."/>
            <person name="Gunderson J.H."/>
            <person name="Farone M.B."/>
        </authorList>
    </citation>
    <scope>NUCLEOTIDE SEQUENCE</scope>
    <source>
        <strain evidence="11">HT99</strain>
    </source>
</reference>
<comment type="caution">
    <text evidence="10">The sequence shown here is derived from an EMBL/GenBank/DDBJ whole genome shotgun (WGS) entry which is preliminary data.</text>
</comment>
<feature type="binding site" evidence="9">
    <location>
        <position position="103"/>
    </location>
    <ligand>
        <name>Ni(2+)</name>
        <dbReference type="ChEBI" id="CHEBI:49786"/>
    </ligand>
</feature>
<comment type="cofactor">
    <cofactor evidence="9">
        <name>Ni(2+)</name>
        <dbReference type="ChEBI" id="CHEBI:49786"/>
    </cofactor>
    <text evidence="9">Binds 1 nickel ion per monomer.</text>
</comment>
<reference evidence="10" key="1">
    <citation type="submission" date="2015-09" db="EMBL/GenBank/DDBJ databases">
        <title>Draft Genome Sequences of Two Novel Amoeba-resistant Intranuclear Bacteria, Candidatus Berkiella cookevillensis and Candidatus Berkiella aquae.</title>
        <authorList>
            <person name="Mehari Y.T."/>
            <person name="Arivett B.A."/>
            <person name="Farone A.L."/>
            <person name="Gunderson J.H."/>
            <person name="Farone M.B."/>
        </authorList>
    </citation>
    <scope>NUCLEOTIDE SEQUENCE [LARGE SCALE GENOMIC DNA]</scope>
    <source>
        <strain evidence="10">HT99</strain>
    </source>
</reference>
<dbReference type="EMBL" id="LKAJ02000001">
    <property type="protein sequence ID" value="MCS5711585.1"/>
    <property type="molecule type" value="Genomic_DNA"/>
</dbReference>
<dbReference type="Gene3D" id="2.60.120.10">
    <property type="entry name" value="Jelly Rolls"/>
    <property type="match status" value="1"/>
</dbReference>
<comment type="subunit">
    <text evidence="9">Monomer.</text>
</comment>
<dbReference type="SUPFAM" id="SSF51182">
    <property type="entry name" value="RmlC-like cupins"/>
    <property type="match status" value="1"/>
</dbReference>
<dbReference type="InterPro" id="IPR014710">
    <property type="entry name" value="RmlC-like_jellyroll"/>
</dbReference>
<feature type="binding site" evidence="9">
    <location>
        <position position="97"/>
    </location>
    <ligand>
        <name>Fe(2+)</name>
        <dbReference type="ChEBI" id="CHEBI:29033"/>
    </ligand>
</feature>
<dbReference type="UniPathway" id="UPA00904">
    <property type="reaction ID" value="UER00878"/>
</dbReference>
<dbReference type="GO" id="GO:0005506">
    <property type="term" value="F:iron ion binding"/>
    <property type="evidence" value="ECO:0007669"/>
    <property type="project" value="UniProtKB-UniRule"/>
</dbReference>
<comment type="function">
    <text evidence="9">Catalyzes 2 different reactions between oxygene and the acireductone 1,2-dihydroxy-3-keto-5-methylthiopentene (DHK-MTPene) depending upon the metal bound in the active site. Fe-containing acireductone dioxygenase (Fe-ARD) produces formate and 2-keto-4-methylthiobutyrate (KMTB), the alpha-ketoacid precursor of methionine in the methionine recycle pathway. Ni-containing acireductone dioxygenase (Ni-ARD) produces methylthiopropionate, carbon monoxide and formate, and does not lie on the methionine recycle pathway.</text>
</comment>
<dbReference type="RefSeq" id="WP_075066033.1">
    <property type="nucleotide sequence ID" value="NZ_LKAJ02000001.1"/>
</dbReference>
<evidence type="ECO:0000256" key="8">
    <source>
        <dbReference type="ARBA" id="ARBA00023167"/>
    </source>
</evidence>
<evidence type="ECO:0000256" key="2">
    <source>
        <dbReference type="ARBA" id="ARBA00022596"/>
    </source>
</evidence>
<feature type="site" description="May play a role in metal incorporation in vivo" evidence="9">
    <location>
        <position position="96"/>
    </location>
</feature>
<dbReference type="EC" id="1.13.11.54" evidence="9"/>
<dbReference type="GO" id="GO:0010308">
    <property type="term" value="F:acireductone dioxygenase (Ni2+-requiring) activity"/>
    <property type="evidence" value="ECO:0007669"/>
    <property type="project" value="UniProtKB-UniRule"/>
</dbReference>
<feature type="binding site" evidence="9">
    <location>
        <position position="99"/>
    </location>
    <ligand>
        <name>Fe(2+)</name>
        <dbReference type="ChEBI" id="CHEBI:29033"/>
    </ligand>
</feature>
<evidence type="ECO:0000313" key="11">
    <source>
        <dbReference type="EMBL" id="MCS5711585.1"/>
    </source>
</evidence>
<keyword evidence="7 9" id="KW-0408">Iron</keyword>
<feature type="binding site" evidence="9">
    <location>
        <position position="141"/>
    </location>
    <ligand>
        <name>Fe(2+)</name>
        <dbReference type="ChEBI" id="CHEBI:29033"/>
    </ligand>
</feature>
<comment type="pathway">
    <text evidence="9">Amino-acid biosynthesis; L-methionine biosynthesis via salvage pathway; L-methionine from S-methyl-5-thio-alpha-D-ribose 1-phosphate: step 5/6.</text>
</comment>
<dbReference type="EMBL" id="LKAJ01000004">
    <property type="protein sequence ID" value="KRG21657.1"/>
    <property type="molecule type" value="Genomic_DNA"/>
</dbReference>
<feature type="binding site" evidence="9">
    <location>
        <position position="99"/>
    </location>
    <ligand>
        <name>Ni(2+)</name>
        <dbReference type="ChEBI" id="CHEBI:49786"/>
    </ligand>
</feature>
<feature type="binding site" evidence="9">
    <location>
        <position position="141"/>
    </location>
    <ligand>
        <name>Ni(2+)</name>
        <dbReference type="ChEBI" id="CHEBI:49786"/>
    </ligand>
</feature>
<feature type="site" description="May play a role in transmitting local conformational changes" evidence="9">
    <location>
        <position position="102"/>
    </location>
</feature>
<comment type="similarity">
    <text evidence="9">Belongs to the acireductone dioxygenase (ARD) family.</text>
</comment>
<dbReference type="OrthoDB" id="9795636at2"/>
<feature type="binding site" evidence="9">
    <location>
        <position position="103"/>
    </location>
    <ligand>
        <name>Fe(2+)</name>
        <dbReference type="ChEBI" id="CHEBI:29033"/>
    </ligand>
</feature>
<keyword evidence="12" id="KW-1185">Reference proteome</keyword>
<dbReference type="EC" id="1.13.11.53" evidence="9"/>
<dbReference type="GO" id="GO:0016151">
    <property type="term" value="F:nickel cation binding"/>
    <property type="evidence" value="ECO:0007669"/>
    <property type="project" value="UniProtKB-UniRule"/>
</dbReference>
<keyword evidence="6 9" id="KW-0560">Oxidoreductase</keyword>
<organism evidence="10">
    <name type="scientific">Candidatus Berkiella aquae</name>
    <dbReference type="NCBI Taxonomy" id="295108"/>
    <lineage>
        <taxon>Bacteria</taxon>
        <taxon>Pseudomonadati</taxon>
        <taxon>Pseudomonadota</taxon>
        <taxon>Gammaproteobacteria</taxon>
        <taxon>Candidatus Berkiellales</taxon>
        <taxon>Candidatus Berkiellaceae</taxon>
        <taxon>Candidatus Berkiella</taxon>
    </lineage>
</organism>
<comment type="cofactor">
    <cofactor evidence="9">
        <name>Fe(2+)</name>
        <dbReference type="ChEBI" id="CHEBI:29033"/>
    </cofactor>
    <text evidence="9">Binds 1 Fe(2+) cation per monomer.</text>
</comment>
<dbReference type="InterPro" id="IPR011051">
    <property type="entry name" value="RmlC_Cupin_sf"/>
</dbReference>
<evidence type="ECO:0000256" key="4">
    <source>
        <dbReference type="ARBA" id="ARBA00022723"/>
    </source>
</evidence>
<dbReference type="STRING" id="295108.HT99x_01410"/>
<dbReference type="PANTHER" id="PTHR23418:SF0">
    <property type="entry name" value="ACIREDUCTONE DIOXYGENASE"/>
    <property type="match status" value="1"/>
</dbReference>